<feature type="domain" description="NADP-dependent oxidoreductase" evidence="3">
    <location>
        <begin position="17"/>
        <end position="321"/>
    </location>
</feature>
<dbReference type="AlphaFoldDB" id="A0AAJ5ZD66"/>
<dbReference type="SUPFAM" id="SSF51430">
    <property type="entry name" value="NAD(P)-linked oxidoreductase"/>
    <property type="match status" value="1"/>
</dbReference>
<dbReference type="GO" id="GO:0016491">
    <property type="term" value="F:oxidoreductase activity"/>
    <property type="evidence" value="ECO:0007669"/>
    <property type="project" value="UniProtKB-KW"/>
</dbReference>
<evidence type="ECO:0000313" key="5">
    <source>
        <dbReference type="EMBL" id="WFG39207.1"/>
    </source>
</evidence>
<dbReference type="FunFam" id="3.20.20.100:FF:000004">
    <property type="entry name" value="Oxidoreductase, aldo/keto reductase"/>
    <property type="match status" value="1"/>
</dbReference>
<dbReference type="Proteomes" id="UP001219901">
    <property type="component" value="Chromosome"/>
</dbReference>
<feature type="compositionally biased region" description="Polar residues" evidence="2">
    <location>
        <begin position="335"/>
        <end position="350"/>
    </location>
</feature>
<name>A0AAJ5ZD66_9CHLR</name>
<feature type="region of interest" description="Disordered" evidence="2">
    <location>
        <begin position="330"/>
        <end position="350"/>
    </location>
</feature>
<protein>
    <submittedName>
        <fullName evidence="5">Aldo/keto reductase</fullName>
    </submittedName>
</protein>
<evidence type="ECO:0000313" key="6">
    <source>
        <dbReference type="Proteomes" id="UP001219901"/>
    </source>
</evidence>
<dbReference type="InterPro" id="IPR036812">
    <property type="entry name" value="NAD(P)_OxRdtase_dom_sf"/>
</dbReference>
<sequence>MPIEYVKLGRTGTKVSNICLGTDNYGNQWGCDEPTAHEILGTALDGGINFVDTSDSYNEGRSESMIGNYLHDSGRRDSVVLATKYRSAVGPGVNDAGASRYHIVRAVEESLRRLRTDRIDLLYCHSWDADTPVEETLRAVDDLIHQGKVVYAGASNFPTWVLAKGLWTSDVRNLYRFEAIQSVFNILQPGLGREMVPFAADHDVAVIPYSPLASGMLTGQHGSAGKAVAGSKFDMRDDSKGGGLKARYFNDATFTAVEKFTAIAEKHGQPAIRLALQWVSEFPGVTSPIFGARKVEHITGVLEAWSESAPPEVMAEVRAVAEEFEAQAPMAYPPNSGQAFGTLPSSSTAK</sequence>
<keyword evidence="1" id="KW-0560">Oxidoreductase</keyword>
<dbReference type="EMBL" id="CP046147">
    <property type="protein sequence ID" value="WFG39207.1"/>
    <property type="molecule type" value="Genomic_DNA"/>
</dbReference>
<dbReference type="InterPro" id="IPR050523">
    <property type="entry name" value="AKR_Detox_Biosynth"/>
</dbReference>
<proteinExistence type="predicted"/>
<accession>A0AAJ5ZD66</accession>
<evidence type="ECO:0000256" key="1">
    <source>
        <dbReference type="ARBA" id="ARBA00023002"/>
    </source>
</evidence>
<reference evidence="5" key="2">
    <citation type="journal article" date="2023" name="Nat. Commun.">
        <title>Cultivation of marine bacteria of the SAR202 clade.</title>
        <authorList>
            <person name="Lim Y."/>
            <person name="Seo J.H."/>
            <person name="Giovannoni S.J."/>
            <person name="Kang I."/>
            <person name="Cho J.C."/>
        </authorList>
    </citation>
    <scope>NUCLEOTIDE SEQUENCE</scope>
    <source>
        <strain evidence="5">JH1073</strain>
    </source>
</reference>
<dbReference type="Proteomes" id="UP001321249">
    <property type="component" value="Unassembled WGS sequence"/>
</dbReference>
<gene>
    <name evidence="4" type="ORF">GKO46_03155</name>
    <name evidence="5" type="ORF">GKO48_06105</name>
</gene>
<reference evidence="6" key="3">
    <citation type="submission" date="2023-06" db="EMBL/GenBank/DDBJ databases">
        <title>Pangenomics reveal diversification of enzyme families and niche specialization in globally abundant SAR202 bacteria.</title>
        <authorList>
            <person name="Saw J.H.W."/>
        </authorList>
    </citation>
    <scope>NUCLEOTIDE SEQUENCE [LARGE SCALE GENOMIC DNA]</scope>
    <source>
        <strain evidence="6">JH1073</strain>
    </source>
</reference>
<dbReference type="Gene3D" id="3.20.20.100">
    <property type="entry name" value="NADP-dependent oxidoreductase domain"/>
    <property type="match status" value="1"/>
</dbReference>
<evidence type="ECO:0000313" key="4">
    <source>
        <dbReference type="EMBL" id="MDG0866067.1"/>
    </source>
</evidence>
<dbReference type="GO" id="GO:0005829">
    <property type="term" value="C:cytosol"/>
    <property type="evidence" value="ECO:0007669"/>
    <property type="project" value="TreeGrafter"/>
</dbReference>
<dbReference type="PANTHER" id="PTHR43364:SF4">
    <property type="entry name" value="NAD(P)-LINKED OXIDOREDUCTASE SUPERFAMILY PROTEIN"/>
    <property type="match status" value="1"/>
</dbReference>
<keyword evidence="6" id="KW-1185">Reference proteome</keyword>
<reference evidence="6 7" key="1">
    <citation type="submission" date="2019-11" db="EMBL/GenBank/DDBJ databases">
        <authorList>
            <person name="Cho J.-C."/>
        </authorList>
    </citation>
    <scope>NUCLEOTIDE SEQUENCE [LARGE SCALE GENOMIC DNA]</scope>
    <source>
        <strain evidence="5 6">JH1073</strain>
        <strain evidence="4 7">JH702</strain>
    </source>
</reference>
<organism evidence="5 6">
    <name type="scientific">Candidatus Lucifugimonas marina</name>
    <dbReference type="NCBI Taxonomy" id="3038979"/>
    <lineage>
        <taxon>Bacteria</taxon>
        <taxon>Bacillati</taxon>
        <taxon>Chloroflexota</taxon>
        <taxon>Dehalococcoidia</taxon>
        <taxon>SAR202 cluster</taxon>
        <taxon>Candidatus Lucifugimonadales</taxon>
        <taxon>Candidatus Lucifugimonadaceae</taxon>
        <taxon>Candidatus Lucifugimonas</taxon>
    </lineage>
</organism>
<dbReference type="Pfam" id="PF00248">
    <property type="entry name" value="Aldo_ket_red"/>
    <property type="match status" value="1"/>
</dbReference>
<evidence type="ECO:0000256" key="2">
    <source>
        <dbReference type="SAM" id="MobiDB-lite"/>
    </source>
</evidence>
<dbReference type="PANTHER" id="PTHR43364">
    <property type="entry name" value="NADH-SPECIFIC METHYLGLYOXAL REDUCTASE-RELATED"/>
    <property type="match status" value="1"/>
</dbReference>
<evidence type="ECO:0000313" key="7">
    <source>
        <dbReference type="Proteomes" id="UP001321249"/>
    </source>
</evidence>
<evidence type="ECO:0000259" key="3">
    <source>
        <dbReference type="Pfam" id="PF00248"/>
    </source>
</evidence>
<dbReference type="InterPro" id="IPR023210">
    <property type="entry name" value="NADP_OxRdtase_dom"/>
</dbReference>
<dbReference type="EMBL" id="WMBE01000001">
    <property type="protein sequence ID" value="MDG0866067.1"/>
    <property type="molecule type" value="Genomic_DNA"/>
</dbReference>